<protein>
    <submittedName>
        <fullName evidence="1">Uncharacterized protein</fullName>
    </submittedName>
</protein>
<evidence type="ECO:0000313" key="1">
    <source>
        <dbReference type="EMBL" id="KAK3715079.1"/>
    </source>
</evidence>
<keyword evidence="2" id="KW-1185">Reference proteome</keyword>
<reference evidence="1" key="1">
    <citation type="submission" date="2023-07" db="EMBL/GenBank/DDBJ databases">
        <title>Black Yeasts Isolated from many extreme environments.</title>
        <authorList>
            <person name="Coleine C."/>
            <person name="Stajich J.E."/>
            <person name="Selbmann L."/>
        </authorList>
    </citation>
    <scope>NUCLEOTIDE SEQUENCE</scope>
    <source>
        <strain evidence="1">CCFEE 5714</strain>
    </source>
</reference>
<name>A0ACC3NES1_9PEZI</name>
<comment type="caution">
    <text evidence="1">The sequence shown here is derived from an EMBL/GenBank/DDBJ whole genome shotgun (WGS) entry which is preliminary data.</text>
</comment>
<gene>
    <name evidence="1" type="ORF">LTR37_007289</name>
</gene>
<accession>A0ACC3NES1</accession>
<sequence>MLLPNGIECHLILWVSVILQLTLMPLDPGMLDRREQLEDYMKRLSPETVILGDNSGLEAIDETAERCGATIKARIALSHTAIPGWTSVVDLVKRSLASGTDSVTTPQDISLEGNGERVAVILFTSGTSSGRPKGCPLSVKNVLNCAINDMAAADLTSTWILPSASFRAMWLIFSLNNSKRGAHIVSPALAFSTSTVLDAIDLFDDGTMVCIPVQIHLFAQDPTLKSRRTSSMKPLILGGDMVTTNLVSLAQACFPAAQIDAGHAMTEGGGTSGWRGHSVGREIPQSHGILSAGLPAPGALLRIYDDDGRTLQRNEIGELHLGGPSVITHYLNDEQPQSFYSDVHGHWILTGDRAFMDDHDRVFIVGRSKDIIKKTGVSLSPAVIEAVMNDIEGVQGVAIGIPHPEFGEGPMAIVRGEPSAQERMRIMEAVAGKLGPNYQLYGIKTLGEIGMDEFPVNQTGKVMKFALKEAAMWLNK</sequence>
<organism evidence="1 2">
    <name type="scientific">Vermiconidia calcicola</name>
    <dbReference type="NCBI Taxonomy" id="1690605"/>
    <lineage>
        <taxon>Eukaryota</taxon>
        <taxon>Fungi</taxon>
        <taxon>Dikarya</taxon>
        <taxon>Ascomycota</taxon>
        <taxon>Pezizomycotina</taxon>
        <taxon>Dothideomycetes</taxon>
        <taxon>Dothideomycetidae</taxon>
        <taxon>Mycosphaerellales</taxon>
        <taxon>Extremaceae</taxon>
        <taxon>Vermiconidia</taxon>
    </lineage>
</organism>
<evidence type="ECO:0000313" key="2">
    <source>
        <dbReference type="Proteomes" id="UP001281147"/>
    </source>
</evidence>
<dbReference type="Proteomes" id="UP001281147">
    <property type="component" value="Unassembled WGS sequence"/>
</dbReference>
<proteinExistence type="predicted"/>
<dbReference type="EMBL" id="JAUTXU010000051">
    <property type="protein sequence ID" value="KAK3715079.1"/>
    <property type="molecule type" value="Genomic_DNA"/>
</dbReference>